<evidence type="ECO:0000313" key="5">
    <source>
        <dbReference type="EMBL" id="PXF47223.1"/>
    </source>
</evidence>
<dbReference type="STRING" id="448386.A0A2V3IYT4"/>
<dbReference type="InterPro" id="IPR050306">
    <property type="entry name" value="PfkB_Carbo_kinase"/>
</dbReference>
<feature type="domain" description="Carbohydrate kinase PfkB" evidence="4">
    <location>
        <begin position="5"/>
        <end position="311"/>
    </location>
</feature>
<dbReference type="PANTHER" id="PTHR43085:SF57">
    <property type="entry name" value="CARBOHYDRATE KINASE PFKB DOMAIN-CONTAINING PROTEIN"/>
    <property type="match status" value="1"/>
</dbReference>
<accession>A0A2V3IYT4</accession>
<keyword evidence="6" id="KW-1185">Reference proteome</keyword>
<dbReference type="Pfam" id="PF00294">
    <property type="entry name" value="PfkB"/>
    <property type="match status" value="1"/>
</dbReference>
<dbReference type="SUPFAM" id="SSF53613">
    <property type="entry name" value="Ribokinase-like"/>
    <property type="match status" value="1"/>
</dbReference>
<reference evidence="5 6" key="1">
    <citation type="journal article" date="2018" name="Mol. Biol. Evol.">
        <title>Analysis of the draft genome of the red seaweed Gracilariopsis chorda provides insights into genome size evolution in Rhodophyta.</title>
        <authorList>
            <person name="Lee J."/>
            <person name="Yang E.C."/>
            <person name="Graf L."/>
            <person name="Yang J.H."/>
            <person name="Qiu H."/>
            <person name="Zel Zion U."/>
            <person name="Chan C.X."/>
            <person name="Stephens T.G."/>
            <person name="Weber A.P.M."/>
            <person name="Boo G.H."/>
            <person name="Boo S.M."/>
            <person name="Kim K.M."/>
            <person name="Shin Y."/>
            <person name="Jung M."/>
            <person name="Lee S.J."/>
            <person name="Yim H.S."/>
            <person name="Lee J.H."/>
            <person name="Bhattacharya D."/>
            <person name="Yoon H.S."/>
        </authorList>
    </citation>
    <scope>NUCLEOTIDE SEQUENCE [LARGE SCALE GENOMIC DNA]</scope>
    <source>
        <strain evidence="5 6">SKKU-2015</strain>
        <tissue evidence="5">Whole body</tissue>
    </source>
</reference>
<comment type="similarity">
    <text evidence="1">Belongs to the carbohydrate kinase PfkB family.</text>
</comment>
<organism evidence="5 6">
    <name type="scientific">Gracilariopsis chorda</name>
    <dbReference type="NCBI Taxonomy" id="448386"/>
    <lineage>
        <taxon>Eukaryota</taxon>
        <taxon>Rhodophyta</taxon>
        <taxon>Florideophyceae</taxon>
        <taxon>Rhodymeniophycidae</taxon>
        <taxon>Gracilariales</taxon>
        <taxon>Gracilariaceae</taxon>
        <taxon>Gracilariopsis</taxon>
    </lineage>
</organism>
<comment type="caution">
    <text evidence="5">The sequence shown here is derived from an EMBL/GenBank/DDBJ whole genome shotgun (WGS) entry which is preliminary data.</text>
</comment>
<dbReference type="InterPro" id="IPR029056">
    <property type="entry name" value="Ribokinase-like"/>
</dbReference>
<dbReference type="InterPro" id="IPR011611">
    <property type="entry name" value="PfkB_dom"/>
</dbReference>
<keyword evidence="3 5" id="KW-0418">Kinase</keyword>
<dbReference type="Gene3D" id="3.40.1190.20">
    <property type="match status" value="1"/>
</dbReference>
<evidence type="ECO:0000313" key="6">
    <source>
        <dbReference type="Proteomes" id="UP000247409"/>
    </source>
</evidence>
<protein>
    <submittedName>
        <fullName evidence="5">Putative sugar kinase YdjH</fullName>
    </submittedName>
</protein>
<evidence type="ECO:0000259" key="4">
    <source>
        <dbReference type="Pfam" id="PF00294"/>
    </source>
</evidence>
<sequence>MSPTVICCGLNCIDLELHNAQVPSTLEAVTTFSHTTFTPGGSAPQTSTALVTLQVETALLTLVGDDPHGKTLQKMLLEAHVDVSGIQVSGETCTSMAVLPLFVDGRRGCFVTLGANNVACAENLLPRSVMDTLFTASLRIFHFGYPHLMPQLQGKALCQLFERVREGAPHVLLTLDVNGADTAERQENPVLLPALEYTAAIHANLDEACVITGMAPPSSSDTMPAEEVKPIVEWFVKNGAGMSCITCGKDGVFVATRFKDNPKHNLSPHLENGAFIYRGAYKVTDGVTVNASGAGDAFVAGILSELAESAGKRGVARVTDSGLVSALKRIDSKFSPENANVSTLLERAKDKDRIPARDTLKPLQYAVE</sequence>
<dbReference type="EMBL" id="NBIV01000027">
    <property type="protein sequence ID" value="PXF47223.1"/>
    <property type="molecule type" value="Genomic_DNA"/>
</dbReference>
<evidence type="ECO:0000256" key="2">
    <source>
        <dbReference type="ARBA" id="ARBA00022679"/>
    </source>
</evidence>
<gene>
    <name evidence="5" type="ORF">BWQ96_02998</name>
</gene>
<dbReference type="AlphaFoldDB" id="A0A2V3IYT4"/>
<keyword evidence="2" id="KW-0808">Transferase</keyword>
<evidence type="ECO:0000256" key="3">
    <source>
        <dbReference type="ARBA" id="ARBA00022777"/>
    </source>
</evidence>
<evidence type="ECO:0000256" key="1">
    <source>
        <dbReference type="ARBA" id="ARBA00010688"/>
    </source>
</evidence>
<dbReference type="GO" id="GO:0016301">
    <property type="term" value="F:kinase activity"/>
    <property type="evidence" value="ECO:0007669"/>
    <property type="project" value="UniProtKB-KW"/>
</dbReference>
<dbReference type="OrthoDB" id="415590at2759"/>
<dbReference type="Proteomes" id="UP000247409">
    <property type="component" value="Unassembled WGS sequence"/>
</dbReference>
<dbReference type="PANTHER" id="PTHR43085">
    <property type="entry name" value="HEXOKINASE FAMILY MEMBER"/>
    <property type="match status" value="1"/>
</dbReference>
<name>A0A2V3IYT4_9FLOR</name>
<proteinExistence type="inferred from homology"/>